<reference evidence="1" key="1">
    <citation type="submission" date="2020-11" db="EMBL/GenBank/DDBJ databases">
        <authorList>
            <person name="Whitehead M."/>
        </authorList>
    </citation>
    <scope>NUCLEOTIDE SEQUENCE</scope>
    <source>
        <strain evidence="1">EGII</strain>
    </source>
</reference>
<proteinExistence type="predicted"/>
<evidence type="ECO:0000313" key="1">
    <source>
        <dbReference type="EMBL" id="CAD6999945.1"/>
    </source>
</evidence>
<gene>
    <name evidence="1" type="ORF">CCAP1982_LOCUS8453</name>
</gene>
<organism evidence="1 2">
    <name type="scientific">Ceratitis capitata</name>
    <name type="common">Mediterranean fruit fly</name>
    <name type="synonym">Tephritis capitata</name>
    <dbReference type="NCBI Taxonomy" id="7213"/>
    <lineage>
        <taxon>Eukaryota</taxon>
        <taxon>Metazoa</taxon>
        <taxon>Ecdysozoa</taxon>
        <taxon>Arthropoda</taxon>
        <taxon>Hexapoda</taxon>
        <taxon>Insecta</taxon>
        <taxon>Pterygota</taxon>
        <taxon>Neoptera</taxon>
        <taxon>Endopterygota</taxon>
        <taxon>Diptera</taxon>
        <taxon>Brachycera</taxon>
        <taxon>Muscomorpha</taxon>
        <taxon>Tephritoidea</taxon>
        <taxon>Tephritidae</taxon>
        <taxon>Ceratitis</taxon>
        <taxon>Ceratitis</taxon>
    </lineage>
</organism>
<name>A0A811UPZ1_CERCA</name>
<protein>
    <submittedName>
        <fullName evidence="1">(Mediterranean fruit fly) hypothetical protein</fullName>
    </submittedName>
</protein>
<sequence length="74" mass="8381">LPSNTYCIVVALKCCSQKCIALPFIKVLNYTTRTLNKRVPFDLQMCSAEQSMWMPSNPTTNPLRYTISFGQECA</sequence>
<dbReference type="Proteomes" id="UP000606786">
    <property type="component" value="Unassembled WGS sequence"/>
</dbReference>
<comment type="caution">
    <text evidence="1">The sequence shown here is derived from an EMBL/GenBank/DDBJ whole genome shotgun (WGS) entry which is preliminary data.</text>
</comment>
<evidence type="ECO:0000313" key="2">
    <source>
        <dbReference type="Proteomes" id="UP000606786"/>
    </source>
</evidence>
<feature type="non-terminal residue" evidence="1">
    <location>
        <position position="1"/>
    </location>
</feature>
<dbReference type="EMBL" id="CAJHJT010000012">
    <property type="protein sequence ID" value="CAD6999945.1"/>
    <property type="molecule type" value="Genomic_DNA"/>
</dbReference>
<dbReference type="AlphaFoldDB" id="A0A811UPZ1"/>
<accession>A0A811UPZ1</accession>
<keyword evidence="2" id="KW-1185">Reference proteome</keyword>